<protein>
    <submittedName>
        <fullName evidence="1">Uncharacterized protein</fullName>
    </submittedName>
</protein>
<reference evidence="1 2" key="1">
    <citation type="submission" date="2014-03" db="EMBL/GenBank/DDBJ databases">
        <title>The draft genome sequence of Thioclava dalianensis DLFJ1-1.</title>
        <authorList>
            <person name="Lai Q."/>
            <person name="Shao Z."/>
        </authorList>
    </citation>
    <scope>NUCLEOTIDE SEQUENCE [LARGE SCALE GENOMIC DNA]</scope>
    <source>
        <strain evidence="1 2">DLFJ1-1</strain>
    </source>
</reference>
<accession>A0A074TJR6</accession>
<evidence type="ECO:0000313" key="2">
    <source>
        <dbReference type="Proteomes" id="UP000027725"/>
    </source>
</evidence>
<dbReference type="Proteomes" id="UP000027725">
    <property type="component" value="Unassembled WGS sequence"/>
</dbReference>
<comment type="caution">
    <text evidence="1">The sequence shown here is derived from an EMBL/GenBank/DDBJ whole genome shotgun (WGS) entry which is preliminary data.</text>
</comment>
<sequence>MILAIDAHFWPSGLLWLNVRAMFSSMPVSHPSANRFRTQRLRQAAMMGMLITVRCPGCNRKVHYWAADLLQVLGDRRLDEPPFPCSRCYSRELDVRWRIPAPSELSDLTVRRPVRQVVRWIWRNEKA</sequence>
<proteinExistence type="predicted"/>
<keyword evidence="2" id="KW-1185">Reference proteome</keyword>
<gene>
    <name evidence="1" type="ORF">DL1_04795</name>
</gene>
<organism evidence="1 2">
    <name type="scientific">Thioclava dalianensis</name>
    <dbReference type="NCBI Taxonomy" id="1185766"/>
    <lineage>
        <taxon>Bacteria</taxon>
        <taxon>Pseudomonadati</taxon>
        <taxon>Pseudomonadota</taxon>
        <taxon>Alphaproteobacteria</taxon>
        <taxon>Rhodobacterales</taxon>
        <taxon>Paracoccaceae</taxon>
        <taxon>Thioclava</taxon>
    </lineage>
</organism>
<dbReference type="EMBL" id="JHEH01000016">
    <property type="protein sequence ID" value="KEP69213.1"/>
    <property type="molecule type" value="Genomic_DNA"/>
</dbReference>
<dbReference type="eggNOG" id="ENOG503188U">
    <property type="taxonomic scope" value="Bacteria"/>
</dbReference>
<name>A0A074TJR6_9RHOB</name>
<dbReference type="AlphaFoldDB" id="A0A074TJR6"/>
<evidence type="ECO:0000313" key="1">
    <source>
        <dbReference type="EMBL" id="KEP69213.1"/>
    </source>
</evidence>